<keyword evidence="4" id="KW-0560">Oxidoreductase</keyword>
<protein>
    <recommendedName>
        <fullName evidence="6">FAD/NAD(P)-binding domain-containing protein</fullName>
    </recommendedName>
</protein>
<proteinExistence type="inferred from homology"/>
<sequence length="410" mass="46086">MKKQLLIIGGGFAGFWSAISAIRQSRVIKKRGDIEITLVNPDNEVTLRPTLNEPLLEGLRFELDKYLKPLGIHQIFGRAEIIHPEKNEVIISTVQSLSNFHYDYLILTTGASLRMPDIPGIGNTFKIDSFANAQILEDHLIELAKKDFNEEGASTFVVAGSEFTGLETVTSVEQKAHTIQLYYSGKKSTFRSILLESESRMASQFSKACNQYVQDVITSKNIEVITGSEIIRIEPAFVLLRNGDRIATRTVIWTKGLAASSLTQFFKGAKDEFDRLHVDQFLKLPAYNNVIAAGNVAHSSGQGTSSLMDCQYAQFEGRWAGHNAVNDLFGVPMKKYVQPGYANCIDLGEPQPQCINDAERDLQREKYYQTAKEKHINRITMYPWQDVEETVKASDPDMLVQYTQSIISRF</sequence>
<dbReference type="OrthoDB" id="9792592at2"/>
<evidence type="ECO:0000256" key="2">
    <source>
        <dbReference type="ARBA" id="ARBA00022630"/>
    </source>
</evidence>
<dbReference type="AlphaFoldDB" id="A0A4U3KW35"/>
<dbReference type="Gene3D" id="3.50.50.100">
    <property type="match status" value="1"/>
</dbReference>
<dbReference type="InterPro" id="IPR023753">
    <property type="entry name" value="FAD/NAD-binding_dom"/>
</dbReference>
<gene>
    <name evidence="7" type="ORF">FC093_19010</name>
</gene>
<evidence type="ECO:0000256" key="3">
    <source>
        <dbReference type="ARBA" id="ARBA00022827"/>
    </source>
</evidence>
<dbReference type="RefSeq" id="WP_137263395.1">
    <property type="nucleotide sequence ID" value="NZ_SZQL01000018.1"/>
</dbReference>
<comment type="similarity">
    <text evidence="1">Belongs to the NADH dehydrogenase family.</text>
</comment>
<dbReference type="PANTHER" id="PTHR43706">
    <property type="entry name" value="NADH DEHYDROGENASE"/>
    <property type="match status" value="1"/>
</dbReference>
<dbReference type="Pfam" id="PF07992">
    <property type="entry name" value="Pyr_redox_2"/>
    <property type="match status" value="1"/>
</dbReference>
<reference evidence="7 8" key="1">
    <citation type="submission" date="2019-05" db="EMBL/GenBank/DDBJ databases">
        <title>Panacibacter sp. strain 17mud1-8 Genome sequencing and assembly.</title>
        <authorList>
            <person name="Chhetri G."/>
        </authorList>
    </citation>
    <scope>NUCLEOTIDE SEQUENCE [LARGE SCALE GENOMIC DNA]</scope>
    <source>
        <strain evidence="7 8">17mud1-8</strain>
    </source>
</reference>
<evidence type="ECO:0000259" key="6">
    <source>
        <dbReference type="Pfam" id="PF07992"/>
    </source>
</evidence>
<dbReference type="InterPro" id="IPR036188">
    <property type="entry name" value="FAD/NAD-bd_sf"/>
</dbReference>
<dbReference type="EMBL" id="SZQL01000018">
    <property type="protein sequence ID" value="TKK65844.1"/>
    <property type="molecule type" value="Genomic_DNA"/>
</dbReference>
<dbReference type="InterPro" id="IPR045024">
    <property type="entry name" value="NDH-2"/>
</dbReference>
<dbReference type="GO" id="GO:0003954">
    <property type="term" value="F:NADH dehydrogenase activity"/>
    <property type="evidence" value="ECO:0007669"/>
    <property type="project" value="InterPro"/>
</dbReference>
<dbReference type="PRINTS" id="PR00368">
    <property type="entry name" value="FADPNR"/>
</dbReference>
<dbReference type="Proteomes" id="UP000305848">
    <property type="component" value="Unassembled WGS sequence"/>
</dbReference>
<keyword evidence="5" id="KW-0520">NAD</keyword>
<organism evidence="7 8">
    <name type="scientific">Ilyomonas limi</name>
    <dbReference type="NCBI Taxonomy" id="2575867"/>
    <lineage>
        <taxon>Bacteria</taxon>
        <taxon>Pseudomonadati</taxon>
        <taxon>Bacteroidota</taxon>
        <taxon>Chitinophagia</taxon>
        <taxon>Chitinophagales</taxon>
        <taxon>Chitinophagaceae</taxon>
        <taxon>Ilyomonas</taxon>
    </lineage>
</organism>
<evidence type="ECO:0000256" key="1">
    <source>
        <dbReference type="ARBA" id="ARBA00005272"/>
    </source>
</evidence>
<evidence type="ECO:0000313" key="7">
    <source>
        <dbReference type="EMBL" id="TKK65844.1"/>
    </source>
</evidence>
<evidence type="ECO:0000256" key="5">
    <source>
        <dbReference type="ARBA" id="ARBA00023027"/>
    </source>
</evidence>
<keyword evidence="2" id="KW-0285">Flavoprotein</keyword>
<feature type="domain" description="FAD/NAD(P)-binding" evidence="6">
    <location>
        <begin position="4"/>
        <end position="317"/>
    </location>
</feature>
<keyword evidence="8" id="KW-1185">Reference proteome</keyword>
<dbReference type="SUPFAM" id="SSF51905">
    <property type="entry name" value="FAD/NAD(P)-binding domain"/>
    <property type="match status" value="1"/>
</dbReference>
<comment type="caution">
    <text evidence="7">The sequence shown here is derived from an EMBL/GenBank/DDBJ whole genome shotgun (WGS) entry which is preliminary data.</text>
</comment>
<name>A0A4U3KW35_9BACT</name>
<dbReference type="PANTHER" id="PTHR43706:SF45">
    <property type="entry name" value="NADH DEHYDROGENASE-LIKE PROTEIN RV1812C"/>
    <property type="match status" value="1"/>
</dbReference>
<accession>A0A4U3KW35</accession>
<evidence type="ECO:0000256" key="4">
    <source>
        <dbReference type="ARBA" id="ARBA00023002"/>
    </source>
</evidence>
<evidence type="ECO:0000313" key="8">
    <source>
        <dbReference type="Proteomes" id="UP000305848"/>
    </source>
</evidence>
<keyword evidence="3" id="KW-0274">FAD</keyword>